<evidence type="ECO:0000313" key="2">
    <source>
        <dbReference type="Proteomes" id="UP001519295"/>
    </source>
</evidence>
<dbReference type="Gene3D" id="3.40.30.10">
    <property type="entry name" value="Glutaredoxin"/>
    <property type="match status" value="1"/>
</dbReference>
<dbReference type="RefSeq" id="WP_210025418.1">
    <property type="nucleotide sequence ID" value="NZ_JAGINU010000001.1"/>
</dbReference>
<sequence length="229" mass="23519">MTEPARHARALVLVARPTPSGVDERSLAGLAADVAGRVRATVRVAHLDQLDPSIPAVLDELAAAGVTDVLCVPLAVPADRYLRTWIGRAVAHWRSAAAAPCEVRIAPGLTGLAADAVAGLATVEGEPITASPAGFTSPAWSVLDVPQRHLFVCRGPRCLVYGAGATHRALAAAARGTGTQVTPCGCLGPCNLGPLVVDGNTWHTHVGTAEADTLVAEHDPNAASADRHQ</sequence>
<keyword evidence="2" id="KW-1185">Reference proteome</keyword>
<dbReference type="InterPro" id="IPR036249">
    <property type="entry name" value="Thioredoxin-like_sf"/>
</dbReference>
<reference evidence="1 2" key="1">
    <citation type="submission" date="2021-03" db="EMBL/GenBank/DDBJ databases">
        <title>Sequencing the genomes of 1000 actinobacteria strains.</title>
        <authorList>
            <person name="Klenk H.-P."/>
        </authorList>
    </citation>
    <scope>NUCLEOTIDE SEQUENCE [LARGE SCALE GENOMIC DNA]</scope>
    <source>
        <strain evidence="1 2">DSM 45256</strain>
    </source>
</reference>
<evidence type="ECO:0000313" key="1">
    <source>
        <dbReference type="EMBL" id="MBP2365517.1"/>
    </source>
</evidence>
<dbReference type="CDD" id="cd02980">
    <property type="entry name" value="TRX_Fd_family"/>
    <property type="match status" value="1"/>
</dbReference>
<proteinExistence type="predicted"/>
<gene>
    <name evidence="1" type="ORF">JOF36_001213</name>
</gene>
<organism evidence="1 2">
    <name type="scientific">Pseudonocardia parietis</name>
    <dbReference type="NCBI Taxonomy" id="570936"/>
    <lineage>
        <taxon>Bacteria</taxon>
        <taxon>Bacillati</taxon>
        <taxon>Actinomycetota</taxon>
        <taxon>Actinomycetes</taxon>
        <taxon>Pseudonocardiales</taxon>
        <taxon>Pseudonocardiaceae</taxon>
        <taxon>Pseudonocardia</taxon>
    </lineage>
</organism>
<dbReference type="SUPFAM" id="SSF53800">
    <property type="entry name" value="Chelatase"/>
    <property type="match status" value="1"/>
</dbReference>
<protein>
    <submittedName>
        <fullName evidence="1">(2Fe-2S) ferredoxin</fullName>
    </submittedName>
</protein>
<dbReference type="Proteomes" id="UP001519295">
    <property type="component" value="Unassembled WGS sequence"/>
</dbReference>
<name>A0ABS4VNP4_9PSEU</name>
<dbReference type="Gene3D" id="3.40.50.1400">
    <property type="match status" value="1"/>
</dbReference>
<dbReference type="SUPFAM" id="SSF52833">
    <property type="entry name" value="Thioredoxin-like"/>
    <property type="match status" value="1"/>
</dbReference>
<dbReference type="EMBL" id="JAGINU010000001">
    <property type="protein sequence ID" value="MBP2365517.1"/>
    <property type="molecule type" value="Genomic_DNA"/>
</dbReference>
<comment type="caution">
    <text evidence="1">The sequence shown here is derived from an EMBL/GenBank/DDBJ whole genome shotgun (WGS) entry which is preliminary data.</text>
</comment>
<accession>A0ABS4VNP4</accession>